<keyword evidence="1" id="KW-1133">Transmembrane helix</keyword>
<feature type="transmembrane region" description="Helical" evidence="1">
    <location>
        <begin position="74"/>
        <end position="95"/>
    </location>
</feature>
<keyword evidence="3" id="KW-1185">Reference proteome</keyword>
<dbReference type="InterPro" id="IPR027948">
    <property type="entry name" value="DUF4436"/>
</dbReference>
<gene>
    <name evidence="2" type="ORF">DFP72DRAFT_1074470</name>
</gene>
<dbReference type="Proteomes" id="UP000521943">
    <property type="component" value="Unassembled WGS sequence"/>
</dbReference>
<organism evidence="2 3">
    <name type="scientific">Ephemerocybe angulata</name>
    <dbReference type="NCBI Taxonomy" id="980116"/>
    <lineage>
        <taxon>Eukaryota</taxon>
        <taxon>Fungi</taxon>
        <taxon>Dikarya</taxon>
        <taxon>Basidiomycota</taxon>
        <taxon>Agaricomycotina</taxon>
        <taxon>Agaricomycetes</taxon>
        <taxon>Agaricomycetidae</taxon>
        <taxon>Agaricales</taxon>
        <taxon>Agaricineae</taxon>
        <taxon>Psathyrellaceae</taxon>
        <taxon>Ephemerocybe</taxon>
    </lineage>
</organism>
<evidence type="ECO:0000313" key="3">
    <source>
        <dbReference type="Proteomes" id="UP000521943"/>
    </source>
</evidence>
<reference evidence="2 3" key="1">
    <citation type="submission" date="2020-07" db="EMBL/GenBank/DDBJ databases">
        <title>Comparative genomics of pyrophilous fungi reveals a link between fire events and developmental genes.</title>
        <authorList>
            <consortium name="DOE Joint Genome Institute"/>
            <person name="Steindorff A.S."/>
            <person name="Carver A."/>
            <person name="Calhoun S."/>
            <person name="Stillman K."/>
            <person name="Liu H."/>
            <person name="Lipzen A."/>
            <person name="Pangilinan J."/>
            <person name="Labutti K."/>
            <person name="Bruns T.D."/>
            <person name="Grigoriev I.V."/>
        </authorList>
    </citation>
    <scope>NUCLEOTIDE SEQUENCE [LARGE SCALE GENOMIC DNA]</scope>
    <source>
        <strain evidence="2 3">CBS 144469</strain>
    </source>
</reference>
<feature type="transmembrane region" description="Helical" evidence="1">
    <location>
        <begin position="132"/>
        <end position="156"/>
    </location>
</feature>
<accession>A0A8H6M1G7</accession>
<sequence>MFDTYTAEIIFYARERDTNNTVGVSISKSRGIAVGLETAFDQVATPNHSPGLIEATITFTRSTLVKSYSIVSTISIWLITIILALVMITTVFFGFKQRGEVLLIPVATLFAFTQLRQSMPGAPDGFGDIVDLVGLVPCLAILALTAAFSLGAFILADPTSSPRQIRWKLIHDAIHAFQPVTVEAEAEKSSST</sequence>
<name>A0A8H6M1G7_9AGAR</name>
<dbReference type="AlphaFoldDB" id="A0A8H6M1G7"/>
<dbReference type="Pfam" id="PF14494">
    <property type="entry name" value="DUF4436"/>
    <property type="match status" value="1"/>
</dbReference>
<keyword evidence="1" id="KW-0472">Membrane</keyword>
<proteinExistence type="predicted"/>
<evidence type="ECO:0000313" key="2">
    <source>
        <dbReference type="EMBL" id="KAF6748202.1"/>
    </source>
</evidence>
<dbReference type="OrthoDB" id="2923771at2759"/>
<protein>
    <submittedName>
        <fullName evidence="2">Uncharacterized protein</fullName>
    </submittedName>
</protein>
<dbReference type="EMBL" id="JACGCI010000073">
    <property type="protein sequence ID" value="KAF6748202.1"/>
    <property type="molecule type" value="Genomic_DNA"/>
</dbReference>
<keyword evidence="1" id="KW-0812">Transmembrane</keyword>
<evidence type="ECO:0000256" key="1">
    <source>
        <dbReference type="SAM" id="Phobius"/>
    </source>
</evidence>
<comment type="caution">
    <text evidence="2">The sequence shown here is derived from an EMBL/GenBank/DDBJ whole genome shotgun (WGS) entry which is preliminary data.</text>
</comment>